<proteinExistence type="inferred from homology"/>
<dbReference type="AlphaFoldDB" id="A0A4P7LD82"/>
<evidence type="ECO:0000256" key="2">
    <source>
        <dbReference type="RuleBase" id="RU003707"/>
    </source>
</evidence>
<dbReference type="InterPro" id="IPR014748">
    <property type="entry name" value="Enoyl-CoA_hydra_C"/>
</dbReference>
<evidence type="ECO:0000313" key="3">
    <source>
        <dbReference type="EMBL" id="QBY53458.1"/>
    </source>
</evidence>
<dbReference type="EMBL" id="CP038635">
    <property type="protein sequence ID" value="QBY53458.1"/>
    <property type="molecule type" value="Genomic_DNA"/>
</dbReference>
<dbReference type="Proteomes" id="UP000295294">
    <property type="component" value="Chromosome 2"/>
</dbReference>
<evidence type="ECO:0000256" key="1">
    <source>
        <dbReference type="ARBA" id="ARBA00005254"/>
    </source>
</evidence>
<protein>
    <submittedName>
        <fullName evidence="3">Crotonase/enoyl-CoA hydratase family protein</fullName>
    </submittedName>
</protein>
<dbReference type="GO" id="GO:0003824">
    <property type="term" value="F:catalytic activity"/>
    <property type="evidence" value="ECO:0007669"/>
    <property type="project" value="InterPro"/>
</dbReference>
<dbReference type="CDD" id="cd06558">
    <property type="entry name" value="crotonase-like"/>
    <property type="match status" value="1"/>
</dbReference>
<reference evidence="3 4" key="1">
    <citation type="submission" date="2019-03" db="EMBL/GenBank/DDBJ databases">
        <title>Efficiently degradation of phenoxyalkanoic acid herbicides by Cupriavidus oxalaticus strain X32.</title>
        <authorList>
            <person name="Sheng X."/>
        </authorList>
    </citation>
    <scope>NUCLEOTIDE SEQUENCE [LARGE SCALE GENOMIC DNA]</scope>
    <source>
        <strain evidence="3 4">X32</strain>
    </source>
</reference>
<dbReference type="PANTHER" id="PTHR43802:SF1">
    <property type="entry name" value="IP11341P-RELATED"/>
    <property type="match status" value="1"/>
</dbReference>
<dbReference type="Pfam" id="PF00378">
    <property type="entry name" value="ECH_1"/>
    <property type="match status" value="1"/>
</dbReference>
<dbReference type="OrthoDB" id="9807606at2"/>
<dbReference type="InterPro" id="IPR029045">
    <property type="entry name" value="ClpP/crotonase-like_dom_sf"/>
</dbReference>
<dbReference type="Gene3D" id="3.90.226.10">
    <property type="entry name" value="2-enoyl-CoA Hydratase, Chain A, domain 1"/>
    <property type="match status" value="1"/>
</dbReference>
<organism evidence="3 4">
    <name type="scientific">Cupriavidus oxalaticus</name>
    <dbReference type="NCBI Taxonomy" id="96344"/>
    <lineage>
        <taxon>Bacteria</taxon>
        <taxon>Pseudomonadati</taxon>
        <taxon>Pseudomonadota</taxon>
        <taxon>Betaproteobacteria</taxon>
        <taxon>Burkholderiales</taxon>
        <taxon>Burkholderiaceae</taxon>
        <taxon>Cupriavidus</taxon>
    </lineage>
</organism>
<evidence type="ECO:0000313" key="4">
    <source>
        <dbReference type="Proteomes" id="UP000295294"/>
    </source>
</evidence>
<sequence length="268" mass="29006">MSTELVTYELDGPVALIGLNRPDKRNAINEDVVWALRDAVVRAGEEASVGVLFGHGSNFCAGLDLKEALARAAGALANAPRPRKRQRHSWHTVFDIIARGPIPFVAALHGAVVGGGLELATAAHVRVADESAFFGLPEGQRGIFVGGGGTVRVQRVVGYTVMADMMLTGRLLSAAEGEREHIVRYVVPAGQALDKARELAARIARNTPDTNWRITNVLPRINDLSHDDGLFMEYLNSNMERSPETAERLREFVEGRAQPLVSPAGKQD</sequence>
<dbReference type="InterPro" id="IPR018376">
    <property type="entry name" value="Enoyl-CoA_hyd/isom_CS"/>
</dbReference>
<dbReference type="RefSeq" id="WP_133096398.1">
    <property type="nucleotide sequence ID" value="NZ_CP038635.1"/>
</dbReference>
<dbReference type="SUPFAM" id="SSF52096">
    <property type="entry name" value="ClpP/crotonase"/>
    <property type="match status" value="1"/>
</dbReference>
<dbReference type="PROSITE" id="PS00166">
    <property type="entry name" value="ENOYL_COA_HYDRATASE"/>
    <property type="match status" value="1"/>
</dbReference>
<comment type="similarity">
    <text evidence="1 2">Belongs to the enoyl-CoA hydratase/isomerase family.</text>
</comment>
<dbReference type="InterPro" id="IPR001753">
    <property type="entry name" value="Enoyl-CoA_hydra/iso"/>
</dbReference>
<accession>A0A4P7LD82</accession>
<name>A0A4P7LD82_9BURK</name>
<dbReference type="PANTHER" id="PTHR43802">
    <property type="entry name" value="ENOYL-COA HYDRATASE"/>
    <property type="match status" value="1"/>
</dbReference>
<dbReference type="Gene3D" id="1.10.12.10">
    <property type="entry name" value="Lyase 2-enoyl-coa Hydratase, Chain A, domain 2"/>
    <property type="match status" value="1"/>
</dbReference>
<dbReference type="NCBIfam" id="NF006013">
    <property type="entry name" value="PRK08150.1"/>
    <property type="match status" value="1"/>
</dbReference>
<gene>
    <name evidence="3" type="ORF">E0W60_20475</name>
</gene>
<dbReference type="KEGG" id="cox:E0W60_20475"/>